<dbReference type="Gene3D" id="3.40.50.20">
    <property type="match status" value="1"/>
</dbReference>
<keyword evidence="1" id="KW-0547">Nucleotide-binding</keyword>
<organism evidence="3 4">
    <name type="scientific">Candidatus Accumulibacter phosphatis</name>
    <dbReference type="NCBI Taxonomy" id="327160"/>
    <lineage>
        <taxon>Bacteria</taxon>
        <taxon>Pseudomonadati</taxon>
        <taxon>Pseudomonadota</taxon>
        <taxon>Betaproteobacteria</taxon>
        <taxon>Candidatus Accumulibacter</taxon>
    </lineage>
</organism>
<dbReference type="Gene3D" id="3.40.630.30">
    <property type="match status" value="1"/>
</dbReference>
<dbReference type="SUPFAM" id="SSF56059">
    <property type="entry name" value="Glutathione synthetase ATP-binding domain-like"/>
    <property type="match status" value="1"/>
</dbReference>
<gene>
    <name evidence="3" type="ORF">ACCUM_2642</name>
</gene>
<dbReference type="PROSITE" id="PS50975">
    <property type="entry name" value="ATP_GRASP"/>
    <property type="match status" value="1"/>
</dbReference>
<proteinExistence type="predicted"/>
<feature type="domain" description="ATP-grasp" evidence="2">
    <location>
        <begin position="95"/>
        <end position="280"/>
    </location>
</feature>
<dbReference type="InterPro" id="IPR038740">
    <property type="entry name" value="BioF2-like_GNAT_dom"/>
</dbReference>
<dbReference type="InterPro" id="IPR011761">
    <property type="entry name" value="ATP-grasp"/>
</dbReference>
<sequence length="767" mass="86560">MPVVALEANRDLPGAHTRLAQVEPVDDINGPSLIKALLALRPRLHCPGTPVLFLTNDNMVRTLAAHWAELEPHYLLSWSHCRDKVAALLEKFHLETHCQRQGLSYPPTYLLHSKSDIDLAITVTGSQAIIKPARPLAGFKTALPSQRQDYEQLIDRCEADLPFLIQKFIPGDDSSIYFCALYLDHGEVLARFDGRKLRSRPLGHTTVAESCRQDDVYQETLRFFAGLELSGPVSLELKRDAKGRLWVIEPTVGRTDFWLGLCTANRVNLPLTEYHSQLGCAEQNLMQGDCALWFNEERDPFGRLWLAFHPQLSLGERHSSYVHFHKNDIRPAVLCAKKILSDLWSSLRRCVALSVRFDAPKSNPADDATAAATAKSDKQFSVEVYLNPSEFPADVLDLFLQAGESNVEAGPDWYANFIDNVVHKPDTAYFYVLRYQQCPVAALPLLVAQKPLHTEIRSLTNYYTSLYAPIVSDVQERCTEALQRLLAAAIKDHAGASMMRFTPMDPASATYKALRDALKMHGWFAFNFFCFGNWFLRVNTTWDDYLKNRSANLRSSVRRRCKRFAADGGTIEIASTSDHIDQLISEFNEIYTASWKKPEPYPDFVPSLIHRLASLGLLRLGVARLKERPIATQLWIVNHNKANIYKVAYHQEFAAYSPGTVLTAHLLRHVIDSDHVQEVDFLIGDDSYKAKWMSDHRERWGILAYNPRTLFGLVFLVKERLGRLVKSVAARAGVAVSISGLIGERESMHSATNGPLLNHRSTKSPTR</sequence>
<comment type="caution">
    <text evidence="3">The sequence shown here is derived from an EMBL/GenBank/DDBJ whole genome shotgun (WGS) entry which is preliminary data.</text>
</comment>
<dbReference type="Pfam" id="PF13480">
    <property type="entry name" value="Acetyltransf_6"/>
    <property type="match status" value="1"/>
</dbReference>
<evidence type="ECO:0000256" key="1">
    <source>
        <dbReference type="PROSITE-ProRule" id="PRU00409"/>
    </source>
</evidence>
<evidence type="ECO:0000259" key="2">
    <source>
        <dbReference type="PROSITE" id="PS50975"/>
    </source>
</evidence>
<evidence type="ECO:0000313" key="3">
    <source>
        <dbReference type="EMBL" id="TMQ77795.1"/>
    </source>
</evidence>
<dbReference type="Gene3D" id="3.30.470.20">
    <property type="entry name" value="ATP-grasp fold, B domain"/>
    <property type="match status" value="1"/>
</dbReference>
<dbReference type="GO" id="GO:0005524">
    <property type="term" value="F:ATP binding"/>
    <property type="evidence" value="ECO:0007669"/>
    <property type="project" value="UniProtKB-UniRule"/>
</dbReference>
<evidence type="ECO:0000313" key="4">
    <source>
        <dbReference type="Proteomes" id="UP000306324"/>
    </source>
</evidence>
<dbReference type="SUPFAM" id="SSF55729">
    <property type="entry name" value="Acyl-CoA N-acyltransferases (Nat)"/>
    <property type="match status" value="1"/>
</dbReference>
<accession>A0A5S4ER08</accession>
<dbReference type="GO" id="GO:0046872">
    <property type="term" value="F:metal ion binding"/>
    <property type="evidence" value="ECO:0007669"/>
    <property type="project" value="InterPro"/>
</dbReference>
<dbReference type="InterPro" id="IPR016181">
    <property type="entry name" value="Acyl_CoA_acyltransferase"/>
</dbReference>
<name>A0A5S4ER08_9PROT</name>
<protein>
    <recommendedName>
        <fullName evidence="2">ATP-grasp domain-containing protein</fullName>
    </recommendedName>
</protein>
<dbReference type="AlphaFoldDB" id="A0A5S4ER08"/>
<dbReference type="EMBL" id="SWAD01000017">
    <property type="protein sequence ID" value="TMQ77795.1"/>
    <property type="molecule type" value="Genomic_DNA"/>
</dbReference>
<dbReference type="Proteomes" id="UP000306324">
    <property type="component" value="Unassembled WGS sequence"/>
</dbReference>
<reference evidence="3 4" key="1">
    <citation type="submission" date="2019-04" db="EMBL/GenBank/DDBJ databases">
        <title>A novel phosphate-accumulating bacterium identified in bioreactor for phosphate removal from wastewater.</title>
        <authorList>
            <person name="Kotlyarov R.Y."/>
            <person name="Beletsky A.V."/>
            <person name="Kallistova A.Y."/>
            <person name="Dorofeev A.G."/>
            <person name="Nikolaev Y.Y."/>
            <person name="Pimenov N.V."/>
            <person name="Ravin N.V."/>
            <person name="Mardanov A.V."/>
        </authorList>
    </citation>
    <scope>NUCLEOTIDE SEQUENCE [LARGE SCALE GENOMIC DNA]</scope>
    <source>
        <strain evidence="3 4">Bin19</strain>
    </source>
</reference>
<dbReference type="Gene3D" id="3.30.1490.20">
    <property type="entry name" value="ATP-grasp fold, A domain"/>
    <property type="match status" value="1"/>
</dbReference>
<dbReference type="InterPro" id="IPR013815">
    <property type="entry name" value="ATP_grasp_subdomain_1"/>
</dbReference>
<keyword evidence="1" id="KW-0067">ATP-binding</keyword>
<keyword evidence="4" id="KW-1185">Reference proteome</keyword>